<evidence type="ECO:0000256" key="3">
    <source>
        <dbReference type="ARBA" id="ARBA00022694"/>
    </source>
</evidence>
<dbReference type="InterPro" id="IPR036167">
    <property type="entry name" value="tRNA_intron_Endo_cat-like_sf"/>
</dbReference>
<evidence type="ECO:0000313" key="8">
    <source>
        <dbReference type="EMBL" id="KAK9880522.1"/>
    </source>
</evidence>
<evidence type="ECO:0000256" key="4">
    <source>
        <dbReference type="ARBA" id="ARBA00023239"/>
    </source>
</evidence>
<dbReference type="EC" id="4.6.1.16" evidence="2"/>
<comment type="similarity">
    <text evidence="1">Belongs to the tRNA-intron endonuclease family.</text>
</comment>
<dbReference type="GO" id="GO:0000213">
    <property type="term" value="F:tRNA-intron lyase activity"/>
    <property type="evidence" value="ECO:0007669"/>
    <property type="project" value="UniProtKB-EC"/>
</dbReference>
<dbReference type="Proteomes" id="UP001431783">
    <property type="component" value="Unassembled WGS sequence"/>
</dbReference>
<comment type="caution">
    <text evidence="8">The sequence shown here is derived from an EMBL/GenBank/DDBJ whole genome shotgun (WGS) entry which is preliminary data.</text>
</comment>
<dbReference type="CDD" id="cd22363">
    <property type="entry name" value="tRNA-intron_lyase_C"/>
    <property type="match status" value="1"/>
</dbReference>
<dbReference type="InterPro" id="IPR006676">
    <property type="entry name" value="tRNA_splic"/>
</dbReference>
<feature type="domain" description="tRNA intron endonuclease catalytic" evidence="6">
    <location>
        <begin position="162"/>
        <end position="237"/>
    </location>
</feature>
<evidence type="ECO:0000256" key="1">
    <source>
        <dbReference type="ARBA" id="ARBA00008078"/>
    </source>
</evidence>
<keyword evidence="4" id="KW-0456">Lyase</keyword>
<dbReference type="Gene3D" id="3.40.1350.10">
    <property type="match status" value="1"/>
</dbReference>
<keyword evidence="3" id="KW-0819">tRNA processing</keyword>
<dbReference type="GO" id="GO:0005634">
    <property type="term" value="C:nucleus"/>
    <property type="evidence" value="ECO:0007669"/>
    <property type="project" value="UniProtKB-ARBA"/>
</dbReference>
<dbReference type="GO" id="GO:0003676">
    <property type="term" value="F:nucleic acid binding"/>
    <property type="evidence" value="ECO:0007669"/>
    <property type="project" value="InterPro"/>
</dbReference>
<evidence type="ECO:0000259" key="7">
    <source>
        <dbReference type="Pfam" id="PF26577"/>
    </source>
</evidence>
<dbReference type="NCBIfam" id="TIGR00324">
    <property type="entry name" value="endA"/>
    <property type="match status" value="1"/>
</dbReference>
<evidence type="ECO:0000259" key="6">
    <source>
        <dbReference type="Pfam" id="PF01974"/>
    </source>
</evidence>
<dbReference type="EMBL" id="JARQZJ010000065">
    <property type="protein sequence ID" value="KAK9880522.1"/>
    <property type="molecule type" value="Genomic_DNA"/>
</dbReference>
<name>A0AAW1UJ06_9CUCU</name>
<evidence type="ECO:0000313" key="9">
    <source>
        <dbReference type="Proteomes" id="UP001431783"/>
    </source>
</evidence>
<protein>
    <recommendedName>
        <fullName evidence="2">tRNA-intron lyase</fullName>
        <ecNumber evidence="2">4.6.1.16</ecNumber>
    </recommendedName>
</protein>
<dbReference type="SUPFAM" id="SSF53032">
    <property type="entry name" value="tRNA-intron endonuclease catalytic domain-like"/>
    <property type="match status" value="1"/>
</dbReference>
<dbReference type="GO" id="GO:0000379">
    <property type="term" value="P:tRNA-type intron splice site recognition and cleavage"/>
    <property type="evidence" value="ECO:0007669"/>
    <property type="project" value="TreeGrafter"/>
</dbReference>
<accession>A0AAW1UJ06</accession>
<comment type="catalytic activity">
    <reaction evidence="5">
        <text>pretRNA = a 3'-half-tRNA molecule with a 5'-OH end + a 5'-half-tRNA molecule with a 2',3'-cyclic phosphate end + an intron with a 2',3'-cyclic phosphate and a 5'-hydroxyl terminus.</text>
        <dbReference type="EC" id="4.6.1.16"/>
    </reaction>
</comment>
<evidence type="ECO:0000256" key="5">
    <source>
        <dbReference type="ARBA" id="ARBA00034031"/>
    </source>
</evidence>
<evidence type="ECO:0000256" key="2">
    <source>
        <dbReference type="ARBA" id="ARBA00012573"/>
    </source>
</evidence>
<proteinExistence type="inferred from homology"/>
<dbReference type="Pfam" id="PF26577">
    <property type="entry name" value="TSEN34_N"/>
    <property type="match status" value="1"/>
</dbReference>
<sequence>MQINLVMKQSEVFLFEEEAWTILRKSYRIIGDFVGSLNIIPVLPLKLFPEEVVFLLENKIARLVEYNSLESDNDNFDVNLLEEQRQLYRSNRKRQLESIFHQIVSSKRSRGDTRTELEIFEHELDKSCKITGDNMIWPITLKPQNSISVEVEYDIYKHTTSLRCAVYKNLWEKGYYITSGKKFGGDFLVYLGDPVSYHAIFIVKCVEDVEKTIKSCEIVAFGRLGTSVKKKAVIAAMINEKVSYITLNWIDD</sequence>
<dbReference type="InterPro" id="IPR011856">
    <property type="entry name" value="tRNA_endonuc-like_dom_sf"/>
</dbReference>
<dbReference type="Pfam" id="PF01974">
    <property type="entry name" value="tRNA_int_endo"/>
    <property type="match status" value="1"/>
</dbReference>
<organism evidence="8 9">
    <name type="scientific">Henosepilachna vigintioctopunctata</name>
    <dbReference type="NCBI Taxonomy" id="420089"/>
    <lineage>
        <taxon>Eukaryota</taxon>
        <taxon>Metazoa</taxon>
        <taxon>Ecdysozoa</taxon>
        <taxon>Arthropoda</taxon>
        <taxon>Hexapoda</taxon>
        <taxon>Insecta</taxon>
        <taxon>Pterygota</taxon>
        <taxon>Neoptera</taxon>
        <taxon>Endopterygota</taxon>
        <taxon>Coleoptera</taxon>
        <taxon>Polyphaga</taxon>
        <taxon>Cucujiformia</taxon>
        <taxon>Coccinelloidea</taxon>
        <taxon>Coccinellidae</taxon>
        <taxon>Epilachninae</taxon>
        <taxon>Epilachnini</taxon>
        <taxon>Henosepilachna</taxon>
    </lineage>
</organism>
<gene>
    <name evidence="8" type="ORF">WA026_011761</name>
</gene>
<dbReference type="PANTHER" id="PTHR13070:SF0">
    <property type="entry name" value="TRNA-SPLICING ENDONUCLEASE SUBUNIT SEN34"/>
    <property type="match status" value="1"/>
</dbReference>
<dbReference type="InterPro" id="IPR006677">
    <property type="entry name" value="tRNA_intron_Endonuc_cat-like"/>
</dbReference>
<dbReference type="PANTHER" id="PTHR13070">
    <property type="entry name" value="TRNA-SPLICING ENDONUCLEASE SUBUNIT SEN34-RELATED"/>
    <property type="match status" value="1"/>
</dbReference>
<dbReference type="InterPro" id="IPR059049">
    <property type="entry name" value="TSEN34_N"/>
</dbReference>
<dbReference type="AlphaFoldDB" id="A0AAW1UJ06"/>
<reference evidence="8 9" key="1">
    <citation type="submission" date="2023-03" db="EMBL/GenBank/DDBJ databases">
        <title>Genome insight into feeding habits of ladybird beetles.</title>
        <authorList>
            <person name="Li H.-S."/>
            <person name="Huang Y.-H."/>
            <person name="Pang H."/>
        </authorList>
    </citation>
    <scope>NUCLEOTIDE SEQUENCE [LARGE SCALE GENOMIC DNA]</scope>
    <source>
        <strain evidence="8">SYSU_2023b</strain>
        <tissue evidence="8">Whole body</tissue>
    </source>
</reference>
<keyword evidence="9" id="KW-1185">Reference proteome</keyword>
<feature type="domain" description="TSEN34 N-terminal" evidence="7">
    <location>
        <begin position="4"/>
        <end position="65"/>
    </location>
</feature>